<organism evidence="1 2">
    <name type="scientific">Namhaeicola litoreus</name>
    <dbReference type="NCBI Taxonomy" id="1052145"/>
    <lineage>
        <taxon>Bacteria</taxon>
        <taxon>Pseudomonadati</taxon>
        <taxon>Bacteroidota</taxon>
        <taxon>Flavobacteriia</taxon>
        <taxon>Flavobacteriales</taxon>
        <taxon>Flavobacteriaceae</taxon>
        <taxon>Namhaeicola</taxon>
    </lineage>
</organism>
<reference evidence="2" key="1">
    <citation type="journal article" date="2019" name="Int. J. Syst. Evol. Microbiol.">
        <title>The Global Catalogue of Microorganisms (GCM) 10K type strain sequencing project: providing services to taxonomists for standard genome sequencing and annotation.</title>
        <authorList>
            <consortium name="The Broad Institute Genomics Platform"/>
            <consortium name="The Broad Institute Genome Sequencing Center for Infectious Disease"/>
            <person name="Wu L."/>
            <person name="Ma J."/>
        </authorList>
    </citation>
    <scope>NUCLEOTIDE SEQUENCE [LARGE SCALE GENOMIC DNA]</scope>
    <source>
        <strain evidence="2">CCUG 61485</strain>
    </source>
</reference>
<sequence length="180" mass="21167">MKIIKIKEIFFFVLPSILLLIGCNSNGKSEKLSQQEKKSIQNSIQKEIDIMIQAVSNKDIDTYMKGMPEDFIIYDENGEIITRLKQKEYALRDWAIIEKTLNNEMKIDSIGFMAPDSVYVYTSQRWERIMFQRDGITKDTVITSQLHKELWKNRKNRWIGYDVEELGGEIFINGKKYDPN</sequence>
<evidence type="ECO:0008006" key="3">
    <source>
        <dbReference type="Google" id="ProtNLM"/>
    </source>
</evidence>
<protein>
    <recommendedName>
        <fullName evidence="3">DUF4440 domain-containing protein</fullName>
    </recommendedName>
</protein>
<keyword evidence="2" id="KW-1185">Reference proteome</keyword>
<name>A0ABW3XZI6_9FLAO</name>
<dbReference type="PROSITE" id="PS51257">
    <property type="entry name" value="PROKAR_LIPOPROTEIN"/>
    <property type="match status" value="1"/>
</dbReference>
<dbReference type="EMBL" id="JBHTMY010000001">
    <property type="protein sequence ID" value="MFD1314276.1"/>
    <property type="molecule type" value="Genomic_DNA"/>
</dbReference>
<dbReference type="RefSeq" id="WP_377175725.1">
    <property type="nucleotide sequence ID" value="NZ_JBHTMY010000001.1"/>
</dbReference>
<dbReference type="InterPro" id="IPR032710">
    <property type="entry name" value="NTF2-like_dom_sf"/>
</dbReference>
<evidence type="ECO:0000313" key="1">
    <source>
        <dbReference type="EMBL" id="MFD1314276.1"/>
    </source>
</evidence>
<gene>
    <name evidence="1" type="ORF">ACFQ39_01500</name>
</gene>
<accession>A0ABW3XZI6</accession>
<comment type="caution">
    <text evidence="1">The sequence shown here is derived from an EMBL/GenBank/DDBJ whole genome shotgun (WGS) entry which is preliminary data.</text>
</comment>
<evidence type="ECO:0000313" key="2">
    <source>
        <dbReference type="Proteomes" id="UP001597201"/>
    </source>
</evidence>
<dbReference type="SUPFAM" id="SSF54427">
    <property type="entry name" value="NTF2-like"/>
    <property type="match status" value="1"/>
</dbReference>
<proteinExistence type="predicted"/>
<dbReference type="Proteomes" id="UP001597201">
    <property type="component" value="Unassembled WGS sequence"/>
</dbReference>